<dbReference type="AlphaFoldDB" id="A0A399RUW2"/>
<feature type="domain" description="Beta-lactamase-related" evidence="1">
    <location>
        <begin position="72"/>
        <end position="455"/>
    </location>
</feature>
<protein>
    <submittedName>
        <fullName evidence="2">Class A beta-lactamase-related serine hydrolase</fullName>
    </submittedName>
</protein>
<dbReference type="Gene3D" id="3.40.710.10">
    <property type="entry name" value="DD-peptidase/beta-lactamase superfamily"/>
    <property type="match status" value="1"/>
</dbReference>
<comment type="caution">
    <text evidence="2">The sequence shown here is derived from an EMBL/GenBank/DDBJ whole genome shotgun (WGS) entry which is preliminary data.</text>
</comment>
<dbReference type="InterPro" id="IPR012338">
    <property type="entry name" value="Beta-lactam/transpept-like"/>
</dbReference>
<dbReference type="EMBL" id="QWGA01000002">
    <property type="protein sequence ID" value="RIJ33235.1"/>
    <property type="molecule type" value="Genomic_DNA"/>
</dbReference>
<reference evidence="2 3" key="1">
    <citation type="submission" date="2018-08" db="EMBL/GenBank/DDBJ databases">
        <title>Henriciella mobilis sp. nov., isolated from seawater.</title>
        <authorList>
            <person name="Cheng H."/>
            <person name="Wu Y.-H."/>
            <person name="Xu X.-W."/>
            <person name="Guo L.-L."/>
        </authorList>
    </citation>
    <scope>NUCLEOTIDE SEQUENCE [LARGE SCALE GENOMIC DNA]</scope>
    <source>
        <strain evidence="2 3">CCUG67844</strain>
    </source>
</reference>
<organism evidence="2 3">
    <name type="scientific">Henriciella algicola</name>
    <dbReference type="NCBI Taxonomy" id="1608422"/>
    <lineage>
        <taxon>Bacteria</taxon>
        <taxon>Pseudomonadati</taxon>
        <taxon>Pseudomonadota</taxon>
        <taxon>Alphaproteobacteria</taxon>
        <taxon>Hyphomonadales</taxon>
        <taxon>Hyphomonadaceae</taxon>
        <taxon>Henriciella</taxon>
    </lineage>
</organism>
<proteinExistence type="predicted"/>
<evidence type="ECO:0000259" key="1">
    <source>
        <dbReference type="Pfam" id="PF00144"/>
    </source>
</evidence>
<evidence type="ECO:0000313" key="3">
    <source>
        <dbReference type="Proteomes" id="UP000265845"/>
    </source>
</evidence>
<sequence>MVQSENPWEEFVVKNEIMVQSRCIGGVLAVFLAAACTNAADPAENVAEVSPASADAATETRAAFSEEGLAALDELLAGYVEAGQVAGIEAMLVKDGEIAYSATHGLRDVEDQTPLGEDTIWRIYSMSKPVTGVALMQLYEDGKFDLDDPLSDYIPEFENLQVLAGENEDGTPILEPLAREPTIRDAMRHTAGFAYGLFGEDYANRQFREQRILSSPGLDVLVDRVAEVPLLFQPGERWSYSVGVDIQGYLIEQFSGMSLGDYLDANIFTPLGMNDTGFYVPDADYDRFADLMVWSPEAGRFVPVPETRESPAALPYLYRQDTVPFESGGHGLVATIGDYARFSQMMLNGGSLDGAEIISPETVELMTSDQLPEGLGISFNGTARATMTAEPHKFGLDWGIISDPEAMASPAGAGTYYWGGAAGTWFWIDPVNDLYFIAMIQRFGNNPDMPFEPRAQSMALVYEALQE</sequence>
<dbReference type="Proteomes" id="UP000265845">
    <property type="component" value="Unassembled WGS sequence"/>
</dbReference>
<accession>A0A399RUW2</accession>
<dbReference type="InterPro" id="IPR001466">
    <property type="entry name" value="Beta-lactam-related"/>
</dbReference>
<name>A0A399RUW2_9PROT</name>
<evidence type="ECO:0000313" key="2">
    <source>
        <dbReference type="EMBL" id="RIJ33235.1"/>
    </source>
</evidence>
<gene>
    <name evidence="2" type="ORF">D1222_00315</name>
</gene>
<keyword evidence="2" id="KW-0378">Hydrolase</keyword>
<dbReference type="Pfam" id="PF00144">
    <property type="entry name" value="Beta-lactamase"/>
    <property type="match status" value="1"/>
</dbReference>
<keyword evidence="3" id="KW-1185">Reference proteome</keyword>
<dbReference type="InterPro" id="IPR050789">
    <property type="entry name" value="Diverse_Enzym_Activities"/>
</dbReference>
<dbReference type="PANTHER" id="PTHR43283:SF3">
    <property type="entry name" value="BETA-LACTAMASE FAMILY PROTEIN (AFU_ORTHOLOGUE AFUA_5G07500)"/>
    <property type="match status" value="1"/>
</dbReference>
<dbReference type="PANTHER" id="PTHR43283">
    <property type="entry name" value="BETA-LACTAMASE-RELATED"/>
    <property type="match status" value="1"/>
</dbReference>
<dbReference type="SUPFAM" id="SSF56601">
    <property type="entry name" value="beta-lactamase/transpeptidase-like"/>
    <property type="match status" value="1"/>
</dbReference>
<dbReference type="GO" id="GO:0016787">
    <property type="term" value="F:hydrolase activity"/>
    <property type="evidence" value="ECO:0007669"/>
    <property type="project" value="UniProtKB-KW"/>
</dbReference>